<dbReference type="GO" id="GO:0046872">
    <property type="term" value="F:metal ion binding"/>
    <property type="evidence" value="ECO:0007669"/>
    <property type="project" value="UniProtKB-UniRule"/>
</dbReference>
<comment type="catalytic activity">
    <reaction evidence="16 17 19">
        <text>(6S)-NADPHX + ADP = AMP + phosphate + NADPH + H(+)</text>
        <dbReference type="Rhea" id="RHEA:32235"/>
        <dbReference type="ChEBI" id="CHEBI:15378"/>
        <dbReference type="ChEBI" id="CHEBI:43474"/>
        <dbReference type="ChEBI" id="CHEBI:57783"/>
        <dbReference type="ChEBI" id="CHEBI:64076"/>
        <dbReference type="ChEBI" id="CHEBI:456215"/>
        <dbReference type="ChEBI" id="CHEBI:456216"/>
        <dbReference type="EC" id="4.2.1.136"/>
    </reaction>
</comment>
<evidence type="ECO:0000256" key="18">
    <source>
        <dbReference type="HAMAP-Rule" id="MF_01966"/>
    </source>
</evidence>
<evidence type="ECO:0000256" key="2">
    <source>
        <dbReference type="ARBA" id="ARBA00000909"/>
    </source>
</evidence>
<dbReference type="PANTHER" id="PTHR12592">
    <property type="entry name" value="ATP-DEPENDENT (S)-NAD(P)H-HYDRATE DEHYDRATASE FAMILY MEMBER"/>
    <property type="match status" value="1"/>
</dbReference>
<feature type="binding site" evidence="17">
    <location>
        <position position="520"/>
    </location>
    <ligand>
        <name>(6S)-NADPHX</name>
        <dbReference type="ChEBI" id="CHEBI:64076"/>
    </ligand>
</feature>
<dbReference type="NCBIfam" id="TIGR00197">
    <property type="entry name" value="yjeF_nterm"/>
    <property type="match status" value="1"/>
</dbReference>
<keyword evidence="23" id="KW-1185">Reference proteome</keyword>
<dbReference type="GO" id="GO:0016301">
    <property type="term" value="F:kinase activity"/>
    <property type="evidence" value="ECO:0007669"/>
    <property type="project" value="UniProtKB-KW"/>
</dbReference>
<comment type="similarity">
    <text evidence="4 19">In the C-terminal section; belongs to the NnrD/CARKD family.</text>
</comment>
<dbReference type="HOGENOM" id="CLU_024853_4_3_4"/>
<evidence type="ECO:0000256" key="5">
    <source>
        <dbReference type="ARBA" id="ARBA00022723"/>
    </source>
</evidence>
<keyword evidence="9 18" id="KW-0630">Potassium</keyword>
<comment type="cofactor">
    <cofactor evidence="18 19">
        <name>K(+)</name>
        <dbReference type="ChEBI" id="CHEBI:29103"/>
    </cofactor>
    <text evidence="18 19">Binds 1 potassium ion per subunit.</text>
</comment>
<dbReference type="CDD" id="cd01171">
    <property type="entry name" value="YXKO-related"/>
    <property type="match status" value="1"/>
</dbReference>
<evidence type="ECO:0000256" key="11">
    <source>
        <dbReference type="ARBA" id="ARBA00023235"/>
    </source>
</evidence>
<evidence type="ECO:0000256" key="13">
    <source>
        <dbReference type="ARBA" id="ARBA00023268"/>
    </source>
</evidence>
<dbReference type="EC" id="5.1.99.6" evidence="19"/>
<comment type="similarity">
    <text evidence="17">Belongs to the NnrD/CARKD family.</text>
</comment>
<dbReference type="PROSITE" id="PS51385">
    <property type="entry name" value="YJEF_N"/>
    <property type="match status" value="1"/>
</dbReference>
<sequence>MHLQPPPHRLPYRLPLPDLPAALPLYGSHASRAIEQLAKQELARQQLPAHTLMERAGAAVFRLSAALAPHAHRVWVVCGGGNNGGDGLLAALAWQQRLQALGGEVYVTWLGDASRLPDDARHALALAQQAGLRWAEQPPDAPDLAIDAVFGIGLAQAVRGAAANACIERLQHLPCPLLCVDLPSGLCADSGNWHAQAAPSASPLRHTLSLLTLKPGLFTHHGREASGQIWFDDLGWSALSLQAPAPSAWLHGCSGAEQVQAQHTGWAAPLCATTPTAARQRLHSPHKGTHGSVVVIGGQQPGAHGTGMTGAAVLAARAALRAGAGRVYLGLLGPAPAPGAAAATACAPSASRPDTAAATPTAAPLPFDPLQPELMLRPAAALLHDPLLLQEAVTVCGCGGGSAVVPLLAPLLASSPRLVLDADALNAIATDPALQAQLAARLDRGWQTVLTPHPLEAARLLGCSSAQVQADRLGAAQQLAERTRSVVVLKGSGSVVAAPGMVPRLNGSGNALLASAGTGDVLAGLIGALLASAAPGLAGAVQASAAAVHRHGRCADRWPTERPLLCASDLITSL</sequence>
<comment type="catalytic activity">
    <reaction evidence="1 18 19">
        <text>(6R)-NADHX = (6S)-NADHX</text>
        <dbReference type="Rhea" id="RHEA:32215"/>
        <dbReference type="ChEBI" id="CHEBI:64074"/>
        <dbReference type="ChEBI" id="CHEBI:64075"/>
        <dbReference type="EC" id="5.1.99.6"/>
    </reaction>
</comment>
<comment type="subunit">
    <text evidence="17">Homotetramer.</text>
</comment>
<evidence type="ECO:0000256" key="10">
    <source>
        <dbReference type="ARBA" id="ARBA00023027"/>
    </source>
</evidence>
<comment type="caution">
    <text evidence="18">Lacks conserved residue(s) required for the propagation of feature annotation.</text>
</comment>
<feature type="domain" description="YjeF N-terminal" evidence="21">
    <location>
        <begin position="31"/>
        <end position="242"/>
    </location>
</feature>
<evidence type="ECO:0000256" key="3">
    <source>
        <dbReference type="ARBA" id="ARBA00006001"/>
    </source>
</evidence>
<dbReference type="GO" id="GO:0052856">
    <property type="term" value="F:NAD(P)HX epimerase activity"/>
    <property type="evidence" value="ECO:0007669"/>
    <property type="project" value="UniProtKB-UniRule"/>
</dbReference>
<keyword evidence="22" id="KW-0418">Kinase</keyword>
<dbReference type="Gene3D" id="3.40.50.10260">
    <property type="entry name" value="YjeF N-terminal domain"/>
    <property type="match status" value="1"/>
</dbReference>
<dbReference type="GO" id="GO:0110051">
    <property type="term" value="P:metabolite repair"/>
    <property type="evidence" value="ECO:0007669"/>
    <property type="project" value="TreeGrafter"/>
</dbReference>
<comment type="function">
    <text evidence="14 19">Bifunctional enzyme that catalyzes the epimerization of the S- and R-forms of NAD(P)HX and the dehydration of the S-form of NAD(P)HX at the expense of ADP, which is converted to AMP. This allows the repair of both epimers of NAD(P)HX, a damaged form of NAD(P)H that is a result of enzymatic or heat-dependent hydration.</text>
</comment>
<comment type="function">
    <text evidence="17">Catalyzes the dehydration of the S-form of NAD(P)HX at the expense of ADP, which is converted to AMP. Together with NAD(P)HX epimerase, which catalyzes the epimerization of the S- and R-forms, the enzyme allows the repair of both epimers of NAD(P)HX, a damaged form of NAD(P)H that is a result of enzymatic or heat-dependent hydration.</text>
</comment>
<dbReference type="Gene3D" id="3.40.1190.20">
    <property type="match status" value="1"/>
</dbReference>
<dbReference type="SUPFAM" id="SSF64153">
    <property type="entry name" value="YjeF N-terminal domain-like"/>
    <property type="match status" value="1"/>
</dbReference>
<gene>
    <name evidence="18" type="primary">nnrE</name>
    <name evidence="17" type="synonym">nnrD</name>
    <name evidence="22" type="ORF">SMCB_1332</name>
</gene>
<feature type="binding site" evidence="18">
    <location>
        <position position="147"/>
    </location>
    <ligand>
        <name>K(+)</name>
        <dbReference type="ChEBI" id="CHEBI:29103"/>
    </ligand>
</feature>
<evidence type="ECO:0000256" key="9">
    <source>
        <dbReference type="ARBA" id="ARBA00022958"/>
    </source>
</evidence>
<proteinExistence type="inferred from homology"/>
<dbReference type="Pfam" id="PF03853">
    <property type="entry name" value="YjeF_N"/>
    <property type="match status" value="1"/>
</dbReference>
<dbReference type="GO" id="GO:0005524">
    <property type="term" value="F:ATP binding"/>
    <property type="evidence" value="ECO:0007669"/>
    <property type="project" value="UniProtKB-UniRule"/>
</dbReference>
<evidence type="ECO:0000256" key="14">
    <source>
        <dbReference type="ARBA" id="ARBA00025153"/>
    </source>
</evidence>
<dbReference type="HAMAP" id="MF_01966">
    <property type="entry name" value="NADHX_epimerase"/>
    <property type="match status" value="1"/>
</dbReference>
<evidence type="ECO:0000256" key="8">
    <source>
        <dbReference type="ARBA" id="ARBA00022857"/>
    </source>
</evidence>
<comment type="similarity">
    <text evidence="18">Belongs to the NnrE/AIBP family.</text>
</comment>
<dbReference type="AlphaFoldDB" id="A0A060NQB9"/>
<dbReference type="GO" id="GO:0052855">
    <property type="term" value="F:ADP-dependent NAD(P)H-hydrate dehydratase activity"/>
    <property type="evidence" value="ECO:0007669"/>
    <property type="project" value="UniProtKB-UniRule"/>
</dbReference>
<feature type="binding site" evidence="17">
    <location>
        <position position="399"/>
    </location>
    <ligand>
        <name>(6S)-NADPHX</name>
        <dbReference type="ChEBI" id="CHEBI:64076"/>
    </ligand>
</feature>
<feature type="binding site" evidence="17">
    <location>
        <position position="453"/>
    </location>
    <ligand>
        <name>(6S)-NADPHX</name>
        <dbReference type="ChEBI" id="CHEBI:64076"/>
    </ligand>
</feature>
<comment type="catalytic activity">
    <reaction evidence="15 17 19">
        <text>(6S)-NADHX + ADP = AMP + phosphate + NADH + H(+)</text>
        <dbReference type="Rhea" id="RHEA:32223"/>
        <dbReference type="ChEBI" id="CHEBI:15378"/>
        <dbReference type="ChEBI" id="CHEBI:43474"/>
        <dbReference type="ChEBI" id="CHEBI:57945"/>
        <dbReference type="ChEBI" id="CHEBI:64074"/>
        <dbReference type="ChEBI" id="CHEBI:456215"/>
        <dbReference type="ChEBI" id="CHEBI:456216"/>
        <dbReference type="EC" id="4.2.1.136"/>
    </reaction>
</comment>
<dbReference type="InterPro" id="IPR004443">
    <property type="entry name" value="YjeF_N_dom"/>
</dbReference>
<accession>A0A060NQB9</accession>
<name>A0A060NQB9_9BURK</name>
<evidence type="ECO:0000256" key="4">
    <source>
        <dbReference type="ARBA" id="ARBA00009524"/>
    </source>
</evidence>
<feature type="binding site" evidence="17">
    <location>
        <begin position="490"/>
        <end position="494"/>
    </location>
    <ligand>
        <name>AMP</name>
        <dbReference type="ChEBI" id="CHEBI:456215"/>
    </ligand>
</feature>
<evidence type="ECO:0000256" key="15">
    <source>
        <dbReference type="ARBA" id="ARBA00048238"/>
    </source>
</evidence>
<keyword evidence="8 17" id="KW-0521">NADP</keyword>
<evidence type="ECO:0000256" key="16">
    <source>
        <dbReference type="ARBA" id="ARBA00049209"/>
    </source>
</evidence>
<evidence type="ECO:0000256" key="1">
    <source>
        <dbReference type="ARBA" id="ARBA00000013"/>
    </source>
</evidence>
<dbReference type="InterPro" id="IPR029056">
    <property type="entry name" value="Ribokinase-like"/>
</dbReference>
<keyword evidence="5 18" id="KW-0479">Metal-binding</keyword>
<evidence type="ECO:0000256" key="19">
    <source>
        <dbReference type="PIRNR" id="PIRNR017184"/>
    </source>
</evidence>
<dbReference type="PROSITE" id="PS01050">
    <property type="entry name" value="YJEF_C_2"/>
    <property type="match status" value="1"/>
</dbReference>
<dbReference type="KEGG" id="cbab:SMCB_1332"/>
<protein>
    <recommendedName>
        <fullName evidence="19">Bifunctional NAD(P)H-hydrate repair enzyme</fullName>
    </recommendedName>
    <alternativeName>
        <fullName evidence="19">Nicotinamide nucleotide repair protein</fullName>
    </alternativeName>
    <domain>
        <recommendedName>
            <fullName evidence="19">ADP-dependent (S)-NAD(P)H-hydrate dehydratase</fullName>
            <ecNumber evidence="19">4.2.1.136</ecNumber>
        </recommendedName>
        <alternativeName>
            <fullName evidence="19">ADP-dependent NAD(P)HX dehydratase</fullName>
        </alternativeName>
    </domain>
    <domain>
        <recommendedName>
            <fullName evidence="19">NAD(P)H-hydrate epimerase</fullName>
            <ecNumber evidence="19">5.1.99.6</ecNumber>
        </recommendedName>
    </domain>
</protein>
<organism evidence="22 23">
    <name type="scientific">Serpentinimonas maccroryi</name>
    <dbReference type="NCBI Taxonomy" id="1458426"/>
    <lineage>
        <taxon>Bacteria</taxon>
        <taxon>Pseudomonadati</taxon>
        <taxon>Pseudomonadota</taxon>
        <taxon>Betaproteobacteria</taxon>
        <taxon>Burkholderiales</taxon>
        <taxon>Comamonadaceae</taxon>
        <taxon>Serpentinimonas</taxon>
    </lineage>
</organism>
<evidence type="ECO:0000259" key="21">
    <source>
        <dbReference type="PROSITE" id="PS51385"/>
    </source>
</evidence>
<feature type="binding site" evidence="18">
    <location>
        <position position="181"/>
    </location>
    <ligand>
        <name>(6S)-NADPHX</name>
        <dbReference type="ChEBI" id="CHEBI:64076"/>
    </ligand>
</feature>
<dbReference type="PIRSF" id="PIRSF017184">
    <property type="entry name" value="Nnr"/>
    <property type="match status" value="1"/>
</dbReference>
<dbReference type="EMBL" id="AP014569">
    <property type="protein sequence ID" value="BAO83560.1"/>
    <property type="molecule type" value="Genomic_DNA"/>
</dbReference>
<evidence type="ECO:0000313" key="22">
    <source>
        <dbReference type="EMBL" id="BAO83560.1"/>
    </source>
</evidence>
<keyword evidence="10 17" id="KW-0520">NAD</keyword>
<evidence type="ECO:0000256" key="7">
    <source>
        <dbReference type="ARBA" id="ARBA00022840"/>
    </source>
</evidence>
<comment type="catalytic activity">
    <reaction evidence="2 18 19">
        <text>(6R)-NADPHX = (6S)-NADPHX</text>
        <dbReference type="Rhea" id="RHEA:32227"/>
        <dbReference type="ChEBI" id="CHEBI:64076"/>
        <dbReference type="ChEBI" id="CHEBI:64077"/>
        <dbReference type="EC" id="5.1.99.6"/>
    </reaction>
</comment>
<dbReference type="STRING" id="1458426.SMCB_1332"/>
<dbReference type="InterPro" id="IPR030677">
    <property type="entry name" value="Nnr"/>
</dbReference>
<comment type="cofactor">
    <cofactor evidence="17">
        <name>Mg(2+)</name>
        <dbReference type="ChEBI" id="CHEBI:18420"/>
    </cofactor>
</comment>
<dbReference type="OrthoDB" id="9806925at2"/>
<feature type="binding site" evidence="17">
    <location>
        <position position="311"/>
    </location>
    <ligand>
        <name>(6S)-NADPHX</name>
        <dbReference type="ChEBI" id="CHEBI:64076"/>
    </ligand>
</feature>
<dbReference type="InterPro" id="IPR036652">
    <property type="entry name" value="YjeF_N_dom_sf"/>
</dbReference>
<dbReference type="Pfam" id="PF01256">
    <property type="entry name" value="Carb_kinase"/>
    <property type="match status" value="1"/>
</dbReference>
<evidence type="ECO:0000256" key="17">
    <source>
        <dbReference type="HAMAP-Rule" id="MF_01965"/>
    </source>
</evidence>
<dbReference type="InterPro" id="IPR000631">
    <property type="entry name" value="CARKD"/>
</dbReference>
<keyword evidence="12 17" id="KW-0456">Lyase</keyword>
<feature type="binding site" evidence="18">
    <location>
        <begin position="82"/>
        <end position="86"/>
    </location>
    <ligand>
        <name>(6S)-NADPHX</name>
        <dbReference type="ChEBI" id="CHEBI:64076"/>
    </ligand>
</feature>
<evidence type="ECO:0000256" key="12">
    <source>
        <dbReference type="ARBA" id="ARBA00023239"/>
    </source>
</evidence>
<comment type="similarity">
    <text evidence="3 19">In the N-terminal section; belongs to the NnrE/AIBP family.</text>
</comment>
<feature type="binding site" evidence="18">
    <location>
        <position position="184"/>
    </location>
    <ligand>
        <name>K(+)</name>
        <dbReference type="ChEBI" id="CHEBI:29103"/>
    </ligand>
</feature>
<evidence type="ECO:0000256" key="6">
    <source>
        <dbReference type="ARBA" id="ARBA00022741"/>
    </source>
</evidence>
<keyword evidence="22" id="KW-0808">Transferase</keyword>
<feature type="domain" description="YjeF C-terminal" evidence="20">
    <location>
        <begin position="267"/>
        <end position="574"/>
    </location>
</feature>
<evidence type="ECO:0000259" key="20">
    <source>
        <dbReference type="PROSITE" id="PS51383"/>
    </source>
</evidence>
<dbReference type="InterPro" id="IPR017953">
    <property type="entry name" value="Carbohydrate_kinase_pred_CS"/>
</dbReference>
<dbReference type="RefSeq" id="WP_045535859.1">
    <property type="nucleotide sequence ID" value="NZ_AP014569.1"/>
</dbReference>
<keyword evidence="7 17" id="KW-0067">ATP-binding</keyword>
<feature type="binding site" evidence="18">
    <location>
        <begin position="151"/>
        <end position="157"/>
    </location>
    <ligand>
        <name>(6S)-NADPHX</name>
        <dbReference type="ChEBI" id="CHEBI:64076"/>
    </ligand>
</feature>
<keyword evidence="13" id="KW-0511">Multifunctional enzyme</keyword>
<comment type="function">
    <text evidence="18">Catalyzes the epimerization of the S- and R-forms of NAD(P)HX, a damaged form of NAD(P)H that is a result of enzymatic or heat-dependent hydration. This is a prerequisite for the S-specific NAD(P)H-hydrate dehydratase to allow the repair of both epimers of NAD(P)HX.</text>
</comment>
<dbReference type="GO" id="GO:0046496">
    <property type="term" value="P:nicotinamide nucleotide metabolic process"/>
    <property type="evidence" value="ECO:0007669"/>
    <property type="project" value="UniProtKB-UniRule"/>
</dbReference>
<feature type="binding site" evidence="18">
    <location>
        <position position="83"/>
    </location>
    <ligand>
        <name>K(+)</name>
        <dbReference type="ChEBI" id="CHEBI:29103"/>
    </ligand>
</feature>
<keyword evidence="11 18" id="KW-0413">Isomerase</keyword>
<dbReference type="HAMAP" id="MF_01965">
    <property type="entry name" value="NADHX_dehydratase"/>
    <property type="match status" value="1"/>
</dbReference>
<feature type="binding site" evidence="17">
    <location>
        <position position="519"/>
    </location>
    <ligand>
        <name>AMP</name>
        <dbReference type="ChEBI" id="CHEBI:456215"/>
    </ligand>
</feature>
<dbReference type="PANTHER" id="PTHR12592:SF0">
    <property type="entry name" value="ATP-DEPENDENT (S)-NAD(P)H-HYDRATE DEHYDRATASE"/>
    <property type="match status" value="1"/>
</dbReference>
<dbReference type="Proteomes" id="UP000066014">
    <property type="component" value="Chromosome"/>
</dbReference>
<reference evidence="22 23" key="1">
    <citation type="journal article" date="2014" name="Nat. Commun.">
        <title>Physiological and genomic features of highly alkaliphilic hydrogen-utilizing Betaproteobacteria from a continental serpentinizing site.</title>
        <authorList>
            <person name="Suzuki S."/>
            <person name="Kuenen J.G."/>
            <person name="Schipper K."/>
            <person name="van der Velde S."/>
            <person name="Ishii S."/>
            <person name="Wu A."/>
            <person name="Sorokin D.Y."/>
            <person name="Tenney A."/>
            <person name="Meng X.Y."/>
            <person name="Morrill P.L."/>
            <person name="Kamagata Y."/>
            <person name="Muyzer G."/>
            <person name="Nealson K.H."/>
        </authorList>
    </citation>
    <scope>NUCLEOTIDE SEQUENCE [LARGE SCALE GENOMIC DNA]</scope>
    <source>
        <strain evidence="22 23">B1</strain>
    </source>
</reference>
<dbReference type="SUPFAM" id="SSF53613">
    <property type="entry name" value="Ribokinase-like"/>
    <property type="match status" value="1"/>
</dbReference>
<evidence type="ECO:0000313" key="23">
    <source>
        <dbReference type="Proteomes" id="UP000066014"/>
    </source>
</evidence>
<dbReference type="EC" id="4.2.1.136" evidence="19"/>
<keyword evidence="6 17" id="KW-0547">Nucleotide-binding</keyword>
<dbReference type="PROSITE" id="PS51383">
    <property type="entry name" value="YJEF_C_3"/>
    <property type="match status" value="1"/>
</dbReference>